<dbReference type="Pfam" id="PF13456">
    <property type="entry name" value="RVT_3"/>
    <property type="match status" value="1"/>
</dbReference>
<evidence type="ECO:0000313" key="3">
    <source>
        <dbReference type="EMBL" id="KAF7833310.1"/>
    </source>
</evidence>
<dbReference type="PANTHER" id="PTHR47723">
    <property type="entry name" value="OS05G0353850 PROTEIN"/>
    <property type="match status" value="1"/>
</dbReference>
<name>A0A835C834_9FABA</name>
<dbReference type="InterPro" id="IPR026960">
    <property type="entry name" value="RVT-Znf"/>
</dbReference>
<dbReference type="InterPro" id="IPR053151">
    <property type="entry name" value="RNase_H-like"/>
</dbReference>
<dbReference type="Proteomes" id="UP000634136">
    <property type="component" value="Unassembled WGS sequence"/>
</dbReference>
<protein>
    <submittedName>
        <fullName evidence="3">Uncharacterized protein</fullName>
    </submittedName>
</protein>
<dbReference type="InterPro" id="IPR044730">
    <property type="entry name" value="RNase_H-like_dom_plant"/>
</dbReference>
<evidence type="ECO:0000259" key="2">
    <source>
        <dbReference type="Pfam" id="PF13966"/>
    </source>
</evidence>
<dbReference type="InterPro" id="IPR036397">
    <property type="entry name" value="RNaseH_sf"/>
</dbReference>
<dbReference type="AlphaFoldDB" id="A0A835C834"/>
<feature type="domain" description="RNase H type-1" evidence="1">
    <location>
        <begin position="268"/>
        <end position="360"/>
    </location>
</feature>
<comment type="caution">
    <text evidence="3">The sequence shown here is derived from an EMBL/GenBank/DDBJ whole genome shotgun (WGS) entry which is preliminary data.</text>
</comment>
<accession>A0A835C834</accession>
<proteinExistence type="predicted"/>
<dbReference type="Pfam" id="PF13966">
    <property type="entry name" value="zf-RVT"/>
    <property type="match status" value="1"/>
</dbReference>
<dbReference type="CDD" id="cd06222">
    <property type="entry name" value="RNase_H_like"/>
    <property type="match status" value="1"/>
</dbReference>
<dbReference type="SUPFAM" id="SSF53098">
    <property type="entry name" value="Ribonuclease H-like"/>
    <property type="match status" value="1"/>
</dbReference>
<dbReference type="GO" id="GO:0003676">
    <property type="term" value="F:nucleic acid binding"/>
    <property type="evidence" value="ECO:0007669"/>
    <property type="project" value="InterPro"/>
</dbReference>
<dbReference type="GO" id="GO:0004523">
    <property type="term" value="F:RNA-DNA hybrid ribonuclease activity"/>
    <property type="evidence" value="ECO:0007669"/>
    <property type="project" value="InterPro"/>
</dbReference>
<dbReference type="OrthoDB" id="1430973at2759"/>
<reference evidence="3" key="1">
    <citation type="submission" date="2020-09" db="EMBL/GenBank/DDBJ databases">
        <title>Genome-Enabled Discovery of Anthraquinone Biosynthesis in Senna tora.</title>
        <authorList>
            <person name="Kang S.-H."/>
            <person name="Pandey R.P."/>
            <person name="Lee C.-M."/>
            <person name="Sim J.-S."/>
            <person name="Jeong J.-T."/>
            <person name="Choi B.-S."/>
            <person name="Jung M."/>
            <person name="Ginzburg D."/>
            <person name="Zhao K."/>
            <person name="Won S.Y."/>
            <person name="Oh T.-J."/>
            <person name="Yu Y."/>
            <person name="Kim N.-H."/>
            <person name="Lee O.R."/>
            <person name="Lee T.-H."/>
            <person name="Bashyal P."/>
            <person name="Kim T.-S."/>
            <person name="Lee W.-H."/>
            <person name="Kawkins C."/>
            <person name="Kim C.-K."/>
            <person name="Kim J.S."/>
            <person name="Ahn B.O."/>
            <person name="Rhee S.Y."/>
            <person name="Sohng J.K."/>
        </authorList>
    </citation>
    <scope>NUCLEOTIDE SEQUENCE</scope>
    <source>
        <tissue evidence="3">Leaf</tissue>
    </source>
</reference>
<sequence length="389" mass="44536">MKIAWGMITKKEKLWVKVLREKYKIGEDGKDTFFWTDHWIPGINNLSALAVGPIPQEELRKKFVTIPLLKTIGIGACSISCSLRSMLQDGAQGSDSDMWKKLWRCPVPERVKFFLWTLSHDSVMTNNQRKRRSFCNSDICPICNNAIESALHAVRDCGHVKEYWLNLIPSNWKHDFFDMDLQDWIHSNISNKSEWNTRFALSVWSIWKQRNEIIFKNKARSLVSIKMMTDRYMEGITKAGLINSSNDLNPQPEKEFIRWNPPDENWSKMNVDGSCCPVLAEAWAVKIDLELARNSGVQNLVLEADSLIVINMIKNGVEIDHPLFPIIAGIRDMADKADWNVTFSHTLREGNRVANVLASLAHSCPIYMQVWSNPPCMCVNALQDDVRGA</sequence>
<feature type="domain" description="Reverse transcriptase zinc-binding" evidence="2">
    <location>
        <begin position="94"/>
        <end position="164"/>
    </location>
</feature>
<dbReference type="Gene3D" id="3.30.420.10">
    <property type="entry name" value="Ribonuclease H-like superfamily/Ribonuclease H"/>
    <property type="match status" value="1"/>
</dbReference>
<evidence type="ECO:0000313" key="4">
    <source>
        <dbReference type="Proteomes" id="UP000634136"/>
    </source>
</evidence>
<evidence type="ECO:0000259" key="1">
    <source>
        <dbReference type="Pfam" id="PF13456"/>
    </source>
</evidence>
<dbReference type="InterPro" id="IPR002156">
    <property type="entry name" value="RNaseH_domain"/>
</dbReference>
<dbReference type="PANTHER" id="PTHR47723:SF19">
    <property type="entry name" value="POLYNUCLEOTIDYL TRANSFERASE, RIBONUCLEASE H-LIKE SUPERFAMILY PROTEIN"/>
    <property type="match status" value="1"/>
</dbReference>
<dbReference type="EMBL" id="JAAIUW010000005">
    <property type="protein sequence ID" value="KAF7833310.1"/>
    <property type="molecule type" value="Genomic_DNA"/>
</dbReference>
<dbReference type="InterPro" id="IPR012337">
    <property type="entry name" value="RNaseH-like_sf"/>
</dbReference>
<keyword evidence="4" id="KW-1185">Reference proteome</keyword>
<gene>
    <name evidence="3" type="ORF">G2W53_015643</name>
</gene>
<organism evidence="3 4">
    <name type="scientific">Senna tora</name>
    <dbReference type="NCBI Taxonomy" id="362788"/>
    <lineage>
        <taxon>Eukaryota</taxon>
        <taxon>Viridiplantae</taxon>
        <taxon>Streptophyta</taxon>
        <taxon>Embryophyta</taxon>
        <taxon>Tracheophyta</taxon>
        <taxon>Spermatophyta</taxon>
        <taxon>Magnoliopsida</taxon>
        <taxon>eudicotyledons</taxon>
        <taxon>Gunneridae</taxon>
        <taxon>Pentapetalae</taxon>
        <taxon>rosids</taxon>
        <taxon>fabids</taxon>
        <taxon>Fabales</taxon>
        <taxon>Fabaceae</taxon>
        <taxon>Caesalpinioideae</taxon>
        <taxon>Cassia clade</taxon>
        <taxon>Senna</taxon>
    </lineage>
</organism>